<dbReference type="CDD" id="cd03216">
    <property type="entry name" value="ABC_Carb_Monos_I"/>
    <property type="match status" value="1"/>
</dbReference>
<name>D9SVL9_CLOC7</name>
<protein>
    <submittedName>
        <fullName evidence="10">ABC transporter related</fullName>
    </submittedName>
</protein>
<dbReference type="OrthoDB" id="9771863at2"/>
<evidence type="ECO:0000256" key="5">
    <source>
        <dbReference type="ARBA" id="ARBA00022741"/>
    </source>
</evidence>
<keyword evidence="4" id="KW-0677">Repeat</keyword>
<dbReference type="InterPro" id="IPR027417">
    <property type="entry name" value="P-loop_NTPase"/>
</dbReference>
<dbReference type="GO" id="GO:0005524">
    <property type="term" value="F:ATP binding"/>
    <property type="evidence" value="ECO:0007669"/>
    <property type="project" value="UniProtKB-KW"/>
</dbReference>
<dbReference type="CDD" id="cd03215">
    <property type="entry name" value="ABC_Carb_Monos_II"/>
    <property type="match status" value="1"/>
</dbReference>
<dbReference type="InterPro" id="IPR003439">
    <property type="entry name" value="ABC_transporter-like_ATP-bd"/>
</dbReference>
<accession>D9SVL9</accession>
<evidence type="ECO:0000256" key="3">
    <source>
        <dbReference type="ARBA" id="ARBA00022475"/>
    </source>
</evidence>
<keyword evidence="7" id="KW-1278">Translocase</keyword>
<keyword evidence="8" id="KW-0472">Membrane</keyword>
<keyword evidence="3" id="KW-1003">Cell membrane</keyword>
<comment type="subcellular location">
    <subcellularLocation>
        <location evidence="1">Cell membrane</location>
        <topology evidence="1">Peripheral membrane protein</topology>
    </subcellularLocation>
</comment>
<dbReference type="EMBL" id="CP002160">
    <property type="protein sequence ID" value="ADL51143.1"/>
    <property type="molecule type" value="Genomic_DNA"/>
</dbReference>
<dbReference type="Proteomes" id="UP000002730">
    <property type="component" value="Chromosome"/>
</dbReference>
<evidence type="ECO:0000256" key="8">
    <source>
        <dbReference type="ARBA" id="ARBA00023136"/>
    </source>
</evidence>
<evidence type="ECO:0000256" key="6">
    <source>
        <dbReference type="ARBA" id="ARBA00022840"/>
    </source>
</evidence>
<dbReference type="InterPro" id="IPR050107">
    <property type="entry name" value="ABC_carbohydrate_import_ATPase"/>
</dbReference>
<evidence type="ECO:0000256" key="7">
    <source>
        <dbReference type="ARBA" id="ARBA00022967"/>
    </source>
</evidence>
<feature type="domain" description="ABC transporter" evidence="9">
    <location>
        <begin position="258"/>
        <end position="501"/>
    </location>
</feature>
<dbReference type="InterPro" id="IPR003593">
    <property type="entry name" value="AAA+_ATPase"/>
</dbReference>
<dbReference type="PANTHER" id="PTHR43790:SF9">
    <property type="entry name" value="GALACTOFURANOSE TRANSPORTER ATP-BINDING PROTEIN YTFR"/>
    <property type="match status" value="1"/>
</dbReference>
<dbReference type="HOGENOM" id="CLU_000604_92_0_9"/>
<dbReference type="SMART" id="SM00382">
    <property type="entry name" value="AAA"/>
    <property type="match status" value="1"/>
</dbReference>
<dbReference type="AlphaFoldDB" id="D9SVL9"/>
<evidence type="ECO:0000256" key="2">
    <source>
        <dbReference type="ARBA" id="ARBA00022448"/>
    </source>
</evidence>
<dbReference type="eggNOG" id="COG3845">
    <property type="taxonomic scope" value="Bacteria"/>
</dbReference>
<dbReference type="PROSITE" id="PS00211">
    <property type="entry name" value="ABC_TRANSPORTER_1"/>
    <property type="match status" value="1"/>
</dbReference>
<dbReference type="KEGG" id="ccb:Clocel_1390"/>
<gene>
    <name evidence="10" type="ordered locus">Clocel_1390</name>
</gene>
<keyword evidence="6" id="KW-0067">ATP-binding</keyword>
<feature type="domain" description="ABC transporter" evidence="9">
    <location>
        <begin position="8"/>
        <end position="241"/>
    </location>
</feature>
<keyword evidence="11" id="KW-1185">Reference proteome</keyword>
<keyword evidence="2" id="KW-0813">Transport</keyword>
<dbReference type="Pfam" id="PF00005">
    <property type="entry name" value="ABC_tran"/>
    <property type="match status" value="2"/>
</dbReference>
<dbReference type="FunFam" id="3.40.50.300:FF:000127">
    <property type="entry name" value="Ribose import ATP-binding protein RbsA"/>
    <property type="match status" value="1"/>
</dbReference>
<dbReference type="GO" id="GO:0016887">
    <property type="term" value="F:ATP hydrolysis activity"/>
    <property type="evidence" value="ECO:0007669"/>
    <property type="project" value="InterPro"/>
</dbReference>
<dbReference type="InterPro" id="IPR017871">
    <property type="entry name" value="ABC_transporter-like_CS"/>
</dbReference>
<sequence>MNSKQAFIKMTNIKKIFGNVVASDDVNLSIESGEIHALLGENGAGKSTLINILSGVYTPDAGEIFIKGVKTKFSSPKDAIKAGVGTIYQHFKLVDALTARENILLGQKHGLFSSKKDTEKKINEIKEKFSITVDLDKYVADMTVGEKQYLEVLKVLYRGAELLILDEPTSVFTPQETEKLFEIMRNLKNQGKAVIFITHKMDEVMSICDKITVLRKGKTIETINKAETNSKELTDLMVGREVDLSIERIEMKPGKTMLCVKNLVVENDEKVEVLKNISFDIKAGEILGVAGIAGCGQKELCEVVSGIIKSKSGRIFFEDEDITDKNARYYIDKGISMSFIPEDRLGMGLVASMDMVDNVLLKSYYKNKGMLINRKPAVELSKELVKRLEIKTPSISYPIRYLSGGNIQKILLGRELSTSPKVLIMAYPVRGLDVNTCYTIYDLVNEEKKKGNAVLFVGEDLDVLMELADRIMVICAGEVSGTIKAEDATKEKLGLMMVGQRLEEEDKKID</sequence>
<evidence type="ECO:0000256" key="4">
    <source>
        <dbReference type="ARBA" id="ARBA00022737"/>
    </source>
</evidence>
<dbReference type="PANTHER" id="PTHR43790">
    <property type="entry name" value="CARBOHYDRATE TRANSPORT ATP-BINDING PROTEIN MG119-RELATED"/>
    <property type="match status" value="1"/>
</dbReference>
<evidence type="ECO:0000313" key="11">
    <source>
        <dbReference type="Proteomes" id="UP000002730"/>
    </source>
</evidence>
<dbReference type="SUPFAM" id="SSF52540">
    <property type="entry name" value="P-loop containing nucleoside triphosphate hydrolases"/>
    <property type="match status" value="2"/>
</dbReference>
<dbReference type="RefSeq" id="WP_010075994.1">
    <property type="nucleotide sequence ID" value="NC_014393.1"/>
</dbReference>
<keyword evidence="5" id="KW-0547">Nucleotide-binding</keyword>
<dbReference type="GO" id="GO:0005886">
    <property type="term" value="C:plasma membrane"/>
    <property type="evidence" value="ECO:0007669"/>
    <property type="project" value="UniProtKB-SubCell"/>
</dbReference>
<reference evidence="10 11" key="1">
    <citation type="submission" date="2010-08" db="EMBL/GenBank/DDBJ databases">
        <title>Complete sequence of Clostridium cellulovorans 743B.</title>
        <authorList>
            <consortium name="US DOE Joint Genome Institute"/>
            <person name="Lucas S."/>
            <person name="Copeland A."/>
            <person name="Lapidus A."/>
            <person name="Cheng J.-F."/>
            <person name="Bruce D."/>
            <person name="Goodwin L."/>
            <person name="Pitluck S."/>
            <person name="Chertkov O."/>
            <person name="Detter J.C."/>
            <person name="Han C."/>
            <person name="Tapia R."/>
            <person name="Land M."/>
            <person name="Hauser L."/>
            <person name="Chang Y.-J."/>
            <person name="Jeffries C."/>
            <person name="Kyrpides N."/>
            <person name="Ivanova N."/>
            <person name="Mikhailova N."/>
            <person name="Hemme C.L."/>
            <person name="Woyke T."/>
        </authorList>
    </citation>
    <scope>NUCLEOTIDE SEQUENCE [LARGE SCALE GENOMIC DNA]</scope>
    <source>
        <strain evidence="11">ATCC 35296 / DSM 3052 / OCM 3 / 743B</strain>
    </source>
</reference>
<evidence type="ECO:0000256" key="1">
    <source>
        <dbReference type="ARBA" id="ARBA00004202"/>
    </source>
</evidence>
<dbReference type="Gene3D" id="3.40.50.300">
    <property type="entry name" value="P-loop containing nucleotide triphosphate hydrolases"/>
    <property type="match status" value="2"/>
</dbReference>
<proteinExistence type="predicted"/>
<evidence type="ECO:0000313" key="10">
    <source>
        <dbReference type="EMBL" id="ADL51143.1"/>
    </source>
</evidence>
<organism evidence="10 11">
    <name type="scientific">Clostridium cellulovorans (strain ATCC 35296 / DSM 3052 / OCM 3 / 743B)</name>
    <dbReference type="NCBI Taxonomy" id="573061"/>
    <lineage>
        <taxon>Bacteria</taxon>
        <taxon>Bacillati</taxon>
        <taxon>Bacillota</taxon>
        <taxon>Clostridia</taxon>
        <taxon>Eubacteriales</taxon>
        <taxon>Clostridiaceae</taxon>
        <taxon>Clostridium</taxon>
    </lineage>
</organism>
<evidence type="ECO:0000259" key="9">
    <source>
        <dbReference type="PROSITE" id="PS50893"/>
    </source>
</evidence>
<dbReference type="PROSITE" id="PS50893">
    <property type="entry name" value="ABC_TRANSPORTER_2"/>
    <property type="match status" value="2"/>
</dbReference>
<dbReference type="STRING" id="573061.Clocel_1390"/>